<gene>
    <name evidence="2" type="ORF">ACFOUO_16065</name>
</gene>
<organism evidence="2 3">
    <name type="scientific">Salinithrix halophila</name>
    <dbReference type="NCBI Taxonomy" id="1485204"/>
    <lineage>
        <taxon>Bacteria</taxon>
        <taxon>Bacillati</taxon>
        <taxon>Bacillota</taxon>
        <taxon>Bacilli</taxon>
        <taxon>Bacillales</taxon>
        <taxon>Thermoactinomycetaceae</taxon>
        <taxon>Salinithrix</taxon>
    </lineage>
</organism>
<dbReference type="EMBL" id="JBHSAP010000018">
    <property type="protein sequence ID" value="MFC4078314.1"/>
    <property type="molecule type" value="Genomic_DNA"/>
</dbReference>
<name>A0ABV8JQR3_9BACL</name>
<evidence type="ECO:0000313" key="3">
    <source>
        <dbReference type="Proteomes" id="UP001595843"/>
    </source>
</evidence>
<dbReference type="Pfam" id="PF09997">
    <property type="entry name" value="DUF2238"/>
    <property type="match status" value="1"/>
</dbReference>
<keyword evidence="3" id="KW-1185">Reference proteome</keyword>
<dbReference type="InterPro" id="IPR014509">
    <property type="entry name" value="YjdF-like"/>
</dbReference>
<keyword evidence="1" id="KW-0472">Membrane</keyword>
<proteinExistence type="predicted"/>
<reference evidence="3" key="1">
    <citation type="journal article" date="2019" name="Int. J. Syst. Evol. Microbiol.">
        <title>The Global Catalogue of Microorganisms (GCM) 10K type strain sequencing project: providing services to taxonomists for standard genome sequencing and annotation.</title>
        <authorList>
            <consortium name="The Broad Institute Genomics Platform"/>
            <consortium name="The Broad Institute Genome Sequencing Center for Infectious Disease"/>
            <person name="Wu L."/>
            <person name="Ma J."/>
        </authorList>
    </citation>
    <scope>NUCLEOTIDE SEQUENCE [LARGE SCALE GENOMIC DNA]</scope>
    <source>
        <strain evidence="3">IBRC-M 10813</strain>
    </source>
</reference>
<evidence type="ECO:0000313" key="2">
    <source>
        <dbReference type="EMBL" id="MFC4078314.1"/>
    </source>
</evidence>
<feature type="transmembrane region" description="Helical" evidence="1">
    <location>
        <begin position="46"/>
        <end position="67"/>
    </location>
</feature>
<protein>
    <submittedName>
        <fullName evidence="2">Uncharacterized protein</fullName>
    </submittedName>
</protein>
<keyword evidence="1" id="KW-1133">Transmembrane helix</keyword>
<sequence length="70" mass="7635">MGSFLIVFMWSAIHPYDPFTWVLEVLPAVFAVILLGLTVRTFPLTPLVYGVIGVHAMILLVGGHNGILSL</sequence>
<dbReference type="Proteomes" id="UP001595843">
    <property type="component" value="Unassembled WGS sequence"/>
</dbReference>
<evidence type="ECO:0000256" key="1">
    <source>
        <dbReference type="SAM" id="Phobius"/>
    </source>
</evidence>
<comment type="caution">
    <text evidence="2">The sequence shown here is derived from an EMBL/GenBank/DDBJ whole genome shotgun (WGS) entry which is preliminary data.</text>
</comment>
<keyword evidence="1" id="KW-0812">Transmembrane</keyword>
<accession>A0ABV8JQR3</accession>
<feature type="transmembrane region" description="Helical" evidence="1">
    <location>
        <begin position="20"/>
        <end position="39"/>
    </location>
</feature>